<evidence type="ECO:0000313" key="19">
    <source>
        <dbReference type="EMBL" id="PAP76585.1"/>
    </source>
</evidence>
<dbReference type="PROSITE" id="PS50110">
    <property type="entry name" value="RESPONSE_REGULATORY"/>
    <property type="match status" value="2"/>
</dbReference>
<feature type="modified residue" description="4-aspartylphosphate" evidence="14">
    <location>
        <position position="618"/>
    </location>
</feature>
<keyword evidence="5 14" id="KW-0597">Phosphoprotein</keyword>
<dbReference type="InterPro" id="IPR003594">
    <property type="entry name" value="HATPase_dom"/>
</dbReference>
<dbReference type="PRINTS" id="PR00344">
    <property type="entry name" value="BCTRLSENSOR"/>
</dbReference>
<feature type="domain" description="Histidine kinase" evidence="17">
    <location>
        <begin position="191"/>
        <end position="412"/>
    </location>
</feature>
<dbReference type="Gene3D" id="1.20.120.160">
    <property type="entry name" value="HPT domain"/>
    <property type="match status" value="1"/>
</dbReference>
<evidence type="ECO:0000256" key="13">
    <source>
        <dbReference type="ARBA" id="ARBA00023136"/>
    </source>
</evidence>
<feature type="transmembrane region" description="Helical" evidence="16">
    <location>
        <begin position="12"/>
        <end position="31"/>
    </location>
</feature>
<feature type="region of interest" description="Disordered" evidence="15">
    <location>
        <begin position="688"/>
        <end position="709"/>
    </location>
</feature>
<dbReference type="GO" id="GO:0000155">
    <property type="term" value="F:phosphorelay sensor kinase activity"/>
    <property type="evidence" value="ECO:0007669"/>
    <property type="project" value="InterPro"/>
</dbReference>
<feature type="transmembrane region" description="Helical" evidence="16">
    <location>
        <begin position="92"/>
        <end position="111"/>
    </location>
</feature>
<keyword evidence="9" id="KW-0418">Kinase</keyword>
<dbReference type="Pfam" id="PF02518">
    <property type="entry name" value="HATPase_c"/>
    <property type="match status" value="1"/>
</dbReference>
<evidence type="ECO:0000259" key="18">
    <source>
        <dbReference type="PROSITE" id="PS50110"/>
    </source>
</evidence>
<keyword evidence="13 16" id="KW-0472">Membrane</keyword>
<keyword evidence="6" id="KW-0808">Transferase</keyword>
<dbReference type="PANTHER" id="PTHR45339:SF1">
    <property type="entry name" value="HYBRID SIGNAL TRANSDUCTION HISTIDINE KINASE J"/>
    <property type="match status" value="1"/>
</dbReference>
<comment type="caution">
    <text evidence="14">Lacks conserved residue(s) required for the propagation of feature annotation.</text>
</comment>
<evidence type="ECO:0000313" key="20">
    <source>
        <dbReference type="Proteomes" id="UP000216339"/>
    </source>
</evidence>
<evidence type="ECO:0000256" key="12">
    <source>
        <dbReference type="ARBA" id="ARBA00023012"/>
    </source>
</evidence>
<evidence type="ECO:0000256" key="1">
    <source>
        <dbReference type="ARBA" id="ARBA00000085"/>
    </source>
</evidence>
<dbReference type="SUPFAM" id="SSF55874">
    <property type="entry name" value="ATPase domain of HSP90 chaperone/DNA topoisomerase II/histidine kinase"/>
    <property type="match status" value="1"/>
</dbReference>
<feature type="transmembrane region" description="Helical" evidence="16">
    <location>
        <begin position="69"/>
        <end position="86"/>
    </location>
</feature>
<dbReference type="PROSITE" id="PS50109">
    <property type="entry name" value="HIS_KIN"/>
    <property type="match status" value="1"/>
</dbReference>
<evidence type="ECO:0000259" key="17">
    <source>
        <dbReference type="PROSITE" id="PS50109"/>
    </source>
</evidence>
<dbReference type="Pfam" id="PF00072">
    <property type="entry name" value="Response_reg"/>
    <property type="match status" value="1"/>
</dbReference>
<dbReference type="InterPro" id="IPR011006">
    <property type="entry name" value="CheY-like_superfamily"/>
</dbReference>
<proteinExistence type="predicted"/>
<keyword evidence="10" id="KW-0067">ATP-binding</keyword>
<gene>
    <name evidence="19" type="ORF">BSZ37_09100</name>
</gene>
<sequence length="839" mass="87099">MSADDSPLPIWIYRLLLFVGGAAFVAIGWEYQFGGPTTVDPLAGRLAIGLSALSLGTLTFTSTTIRSKAYVLVYGLFLIVSAWQIYVATVGGLTPTAAFGVLLVFLGCSAGIQTSRWLATYTVLFVGSMALAAYTLDAPGVPRGAFLATLGALGALGVFVTRAREETLQTLHDAKEEALDAARAKSEFLAAMSHEIRTPLNGVIGMTDVLAATPLSPDQLDYVGTIQASGRALLGVINDVLDFSKIEAGRLDLESEPVALRPLVDDAVAVVAQTATQRGVEVVCHVEPDVPDIVLGDGARLRQVALNLLSNAVKFTEAGTVALRLDARRRRGGTVELSLRISDTGIGIPDEHLDTLFDSFTQVDASTTRRFGGTGLGLAITKRLAEQMGGVVSVESEVGVGSTFEIRIPLPEVDAPPTAPVTPAGAVLLIVEPHTAARDAAVALAESYGLGVAAFATVDAAAAWIADGGRYDLAALALNANDRPDHADADRQGAFGFADRLRTDPTLGGLPLLLLAPLGSAVVASGVFDAVLTKPLRADRFADVVAQLVGSRRPAAKKLATGPVQGPLRVLLVEDHEVNRKVATGLLARLGIAPDVAENGAEALDALRRDRYDLVLMDLQMPVLDGIGATRRLRAELPAARQPRVVALTANAFAEDAARCREAGMDGFLTKPVRLEDLRAEIALAGGVSERTDDAPPPVPAPADRSVESTPETDALALPTPEAIAAHLRALSDGDDALATEILGAYLRTEPSLRAELTGGDPGGAAHKLKSACGTLGADALSHAAFEVERDVREGRDVTGAVAALDAALGGFRDSAEAALAALSPDGAPTPTNGGPVSG</sequence>
<comment type="subcellular location">
    <subcellularLocation>
        <location evidence="2">Cell membrane</location>
        <topology evidence="2">Multi-pass membrane protein</topology>
    </subcellularLocation>
</comment>
<comment type="catalytic activity">
    <reaction evidence="1">
        <text>ATP + protein L-histidine = ADP + protein N-phospho-L-histidine.</text>
        <dbReference type="EC" id="2.7.13.3"/>
    </reaction>
</comment>
<dbReference type="PANTHER" id="PTHR45339">
    <property type="entry name" value="HYBRID SIGNAL TRANSDUCTION HISTIDINE KINASE J"/>
    <property type="match status" value="1"/>
</dbReference>
<evidence type="ECO:0000256" key="7">
    <source>
        <dbReference type="ARBA" id="ARBA00022692"/>
    </source>
</evidence>
<keyword evidence="8" id="KW-0547">Nucleotide-binding</keyword>
<reference evidence="19 20" key="1">
    <citation type="submission" date="2016-11" db="EMBL/GenBank/DDBJ databases">
        <title>Study of marine rhodopsin-containing bacteria.</title>
        <authorList>
            <person name="Yoshizawa S."/>
            <person name="Kumagai Y."/>
            <person name="Kogure K."/>
        </authorList>
    </citation>
    <scope>NUCLEOTIDE SEQUENCE [LARGE SCALE GENOMIC DNA]</scope>
    <source>
        <strain evidence="19 20">SAORIC-28</strain>
    </source>
</reference>
<keyword evidence="4" id="KW-1003">Cell membrane</keyword>
<dbReference type="OrthoDB" id="9811889at2"/>
<evidence type="ECO:0000256" key="3">
    <source>
        <dbReference type="ARBA" id="ARBA00012438"/>
    </source>
</evidence>
<protein>
    <recommendedName>
        <fullName evidence="3">histidine kinase</fullName>
        <ecNumber evidence="3">2.7.13.3</ecNumber>
    </recommendedName>
</protein>
<dbReference type="FunFam" id="1.10.287.130:FF:000002">
    <property type="entry name" value="Two-component osmosensing histidine kinase"/>
    <property type="match status" value="1"/>
</dbReference>
<dbReference type="SMART" id="SM00448">
    <property type="entry name" value="REC"/>
    <property type="match status" value="1"/>
</dbReference>
<dbReference type="EC" id="2.7.13.3" evidence="3"/>
<accession>A0A271J0V0</accession>
<dbReference type="GO" id="GO:0005886">
    <property type="term" value="C:plasma membrane"/>
    <property type="evidence" value="ECO:0007669"/>
    <property type="project" value="UniProtKB-SubCell"/>
</dbReference>
<keyword evidence="11 16" id="KW-1133">Transmembrane helix</keyword>
<evidence type="ECO:0000256" key="8">
    <source>
        <dbReference type="ARBA" id="ARBA00022741"/>
    </source>
</evidence>
<evidence type="ECO:0000256" key="4">
    <source>
        <dbReference type="ARBA" id="ARBA00022475"/>
    </source>
</evidence>
<feature type="domain" description="Response regulatory" evidence="18">
    <location>
        <begin position="569"/>
        <end position="686"/>
    </location>
</feature>
<evidence type="ECO:0000256" key="11">
    <source>
        <dbReference type="ARBA" id="ARBA00022989"/>
    </source>
</evidence>
<evidence type="ECO:0000256" key="14">
    <source>
        <dbReference type="PROSITE-ProRule" id="PRU00169"/>
    </source>
</evidence>
<evidence type="ECO:0000256" key="9">
    <source>
        <dbReference type="ARBA" id="ARBA00022777"/>
    </source>
</evidence>
<dbReference type="CDD" id="cd00082">
    <property type="entry name" value="HisKA"/>
    <property type="match status" value="1"/>
</dbReference>
<name>A0A271J0V0_9BACT</name>
<feature type="transmembrane region" description="Helical" evidence="16">
    <location>
        <begin position="118"/>
        <end position="136"/>
    </location>
</feature>
<dbReference type="SMART" id="SM00387">
    <property type="entry name" value="HATPase_c"/>
    <property type="match status" value="1"/>
</dbReference>
<evidence type="ECO:0000256" key="16">
    <source>
        <dbReference type="SAM" id="Phobius"/>
    </source>
</evidence>
<dbReference type="Gene3D" id="3.40.50.2300">
    <property type="match status" value="1"/>
</dbReference>
<dbReference type="InterPro" id="IPR003661">
    <property type="entry name" value="HisK_dim/P_dom"/>
</dbReference>
<dbReference type="RefSeq" id="WP_095510244.1">
    <property type="nucleotide sequence ID" value="NZ_MQWD01000001.1"/>
</dbReference>
<feature type="domain" description="Response regulatory" evidence="18">
    <location>
        <begin position="427"/>
        <end position="549"/>
    </location>
</feature>
<dbReference type="Pfam" id="PF00512">
    <property type="entry name" value="HisKA"/>
    <property type="match status" value="1"/>
</dbReference>
<keyword evidence="20" id="KW-1185">Reference proteome</keyword>
<dbReference type="SUPFAM" id="SSF52172">
    <property type="entry name" value="CheY-like"/>
    <property type="match status" value="1"/>
</dbReference>
<feature type="transmembrane region" description="Helical" evidence="16">
    <location>
        <begin position="510"/>
        <end position="532"/>
    </location>
</feature>
<keyword evidence="12" id="KW-0902">Two-component regulatory system</keyword>
<feature type="transmembrane region" description="Helical" evidence="16">
    <location>
        <begin position="142"/>
        <end position="161"/>
    </location>
</feature>
<dbReference type="GO" id="GO:0005524">
    <property type="term" value="F:ATP binding"/>
    <property type="evidence" value="ECO:0007669"/>
    <property type="project" value="UniProtKB-KW"/>
</dbReference>
<dbReference type="FunFam" id="3.30.565.10:FF:000078">
    <property type="entry name" value="Two-component sensor histidine kinase"/>
    <property type="match status" value="1"/>
</dbReference>
<evidence type="ECO:0000256" key="2">
    <source>
        <dbReference type="ARBA" id="ARBA00004651"/>
    </source>
</evidence>
<dbReference type="InterPro" id="IPR001789">
    <property type="entry name" value="Sig_transdc_resp-reg_receiver"/>
</dbReference>
<dbReference type="CDD" id="cd16922">
    <property type="entry name" value="HATPase_EvgS-ArcB-TorS-like"/>
    <property type="match status" value="1"/>
</dbReference>
<dbReference type="SMART" id="SM00388">
    <property type="entry name" value="HisKA"/>
    <property type="match status" value="1"/>
</dbReference>
<dbReference type="InterPro" id="IPR036641">
    <property type="entry name" value="HPT_dom_sf"/>
</dbReference>
<dbReference type="AlphaFoldDB" id="A0A271J0V0"/>
<dbReference type="InterPro" id="IPR005467">
    <property type="entry name" value="His_kinase_dom"/>
</dbReference>
<dbReference type="EMBL" id="MQWD01000001">
    <property type="protein sequence ID" value="PAP76585.1"/>
    <property type="molecule type" value="Genomic_DNA"/>
</dbReference>
<evidence type="ECO:0000256" key="6">
    <source>
        <dbReference type="ARBA" id="ARBA00022679"/>
    </source>
</evidence>
<dbReference type="Gene3D" id="3.30.565.10">
    <property type="entry name" value="Histidine kinase-like ATPase, C-terminal domain"/>
    <property type="match status" value="1"/>
</dbReference>
<dbReference type="SUPFAM" id="SSF47226">
    <property type="entry name" value="Histidine-containing phosphotransfer domain, HPT domain"/>
    <property type="match status" value="1"/>
</dbReference>
<dbReference type="CDD" id="cd17546">
    <property type="entry name" value="REC_hyHK_CKI1_RcsC-like"/>
    <property type="match status" value="1"/>
</dbReference>
<dbReference type="InterPro" id="IPR036890">
    <property type="entry name" value="HATPase_C_sf"/>
</dbReference>
<dbReference type="Proteomes" id="UP000216339">
    <property type="component" value="Unassembled WGS sequence"/>
</dbReference>
<dbReference type="Gene3D" id="1.10.287.130">
    <property type="match status" value="1"/>
</dbReference>
<evidence type="ECO:0000256" key="10">
    <source>
        <dbReference type="ARBA" id="ARBA00022840"/>
    </source>
</evidence>
<dbReference type="InterPro" id="IPR004358">
    <property type="entry name" value="Sig_transdc_His_kin-like_C"/>
</dbReference>
<dbReference type="InterPro" id="IPR036097">
    <property type="entry name" value="HisK_dim/P_sf"/>
</dbReference>
<comment type="caution">
    <text evidence="19">The sequence shown here is derived from an EMBL/GenBank/DDBJ whole genome shotgun (WGS) entry which is preliminary data.</text>
</comment>
<organism evidence="19 20">
    <name type="scientific">Rubrivirga marina</name>
    <dbReference type="NCBI Taxonomy" id="1196024"/>
    <lineage>
        <taxon>Bacteria</taxon>
        <taxon>Pseudomonadati</taxon>
        <taxon>Rhodothermota</taxon>
        <taxon>Rhodothermia</taxon>
        <taxon>Rhodothermales</taxon>
        <taxon>Rubricoccaceae</taxon>
        <taxon>Rubrivirga</taxon>
    </lineage>
</organism>
<evidence type="ECO:0000256" key="15">
    <source>
        <dbReference type="SAM" id="MobiDB-lite"/>
    </source>
</evidence>
<dbReference type="SUPFAM" id="SSF47384">
    <property type="entry name" value="Homodimeric domain of signal transducing histidine kinase"/>
    <property type="match status" value="1"/>
</dbReference>
<evidence type="ECO:0000256" key="5">
    <source>
        <dbReference type="ARBA" id="ARBA00022553"/>
    </source>
</evidence>
<keyword evidence="7 16" id="KW-0812">Transmembrane</keyword>